<dbReference type="InterPro" id="IPR019734">
    <property type="entry name" value="TPR_rpt"/>
</dbReference>
<dbReference type="EMBL" id="LAZR01064511">
    <property type="protein sequence ID" value="KKK57378.1"/>
    <property type="molecule type" value="Genomic_DNA"/>
</dbReference>
<dbReference type="Pfam" id="PF13432">
    <property type="entry name" value="TPR_16"/>
    <property type="match status" value="1"/>
</dbReference>
<organism evidence="1">
    <name type="scientific">marine sediment metagenome</name>
    <dbReference type="NCBI Taxonomy" id="412755"/>
    <lineage>
        <taxon>unclassified sequences</taxon>
        <taxon>metagenomes</taxon>
        <taxon>ecological metagenomes</taxon>
    </lineage>
</organism>
<evidence type="ECO:0000313" key="1">
    <source>
        <dbReference type="EMBL" id="KKK57378.1"/>
    </source>
</evidence>
<gene>
    <name evidence="1" type="ORF">LCGC14_3055080</name>
</gene>
<dbReference type="AlphaFoldDB" id="A0A0F8WL33"/>
<proteinExistence type="predicted"/>
<sequence>MINSFNAGAEQVNAGDFEAAITKFEETIALADELGAEGDEMKTNATGQIPALHYRMAMDTYKAKDIPGAITRFEATVEACDKYGGDDIKAKSLKYIPQLYNAQGNSQVKASDFEGAHASFDKAIEYKPDYARAVYGKALVYKRQKDDANMVATMQEAIEVGTAAGDDKTLAAATKTLKGYHLNAGKTAFKAENY</sequence>
<dbReference type="InterPro" id="IPR011990">
    <property type="entry name" value="TPR-like_helical_dom_sf"/>
</dbReference>
<dbReference type="Gene3D" id="1.25.40.10">
    <property type="entry name" value="Tetratricopeptide repeat domain"/>
    <property type="match status" value="1"/>
</dbReference>
<protein>
    <submittedName>
        <fullName evidence="1">Uncharacterized protein</fullName>
    </submittedName>
</protein>
<accession>A0A0F8WL33</accession>
<dbReference type="PROSITE" id="PS50005">
    <property type="entry name" value="TPR"/>
    <property type="match status" value="1"/>
</dbReference>
<feature type="non-terminal residue" evidence="1">
    <location>
        <position position="194"/>
    </location>
</feature>
<dbReference type="SUPFAM" id="SSF48452">
    <property type="entry name" value="TPR-like"/>
    <property type="match status" value="1"/>
</dbReference>
<reference evidence="1" key="1">
    <citation type="journal article" date="2015" name="Nature">
        <title>Complex archaea that bridge the gap between prokaryotes and eukaryotes.</title>
        <authorList>
            <person name="Spang A."/>
            <person name="Saw J.H."/>
            <person name="Jorgensen S.L."/>
            <person name="Zaremba-Niedzwiedzka K."/>
            <person name="Martijn J."/>
            <person name="Lind A.E."/>
            <person name="van Eijk R."/>
            <person name="Schleper C."/>
            <person name="Guy L."/>
            <person name="Ettema T.J."/>
        </authorList>
    </citation>
    <scope>NUCLEOTIDE SEQUENCE</scope>
</reference>
<name>A0A0F8WL33_9ZZZZ</name>
<comment type="caution">
    <text evidence="1">The sequence shown here is derived from an EMBL/GenBank/DDBJ whole genome shotgun (WGS) entry which is preliminary data.</text>
</comment>